<reference evidence="6 7" key="1">
    <citation type="submission" date="2019-12" db="EMBL/GenBank/DDBJ databases">
        <title>Paraburkholderia acidiphila 7Q-K02 sp. nov and Paraburkholderia acidisoli DHF22 sp. nov., two strains isolated from forest soil.</title>
        <authorList>
            <person name="Gao Z."/>
            <person name="Qiu L."/>
        </authorList>
    </citation>
    <scope>NUCLEOTIDE SEQUENCE [LARGE SCALE GENOMIC DNA]</scope>
    <source>
        <strain evidence="6 7">DHF22</strain>
    </source>
</reference>
<keyword evidence="7" id="KW-1185">Reference proteome</keyword>
<evidence type="ECO:0000256" key="3">
    <source>
        <dbReference type="ARBA" id="ARBA00023125"/>
    </source>
</evidence>
<gene>
    <name evidence="6" type="primary">gcvA</name>
    <name evidence="6" type="ORF">FAZ98_14430</name>
</gene>
<keyword evidence="4" id="KW-0804">Transcription</keyword>
<feature type="domain" description="HTH lysR-type" evidence="5">
    <location>
        <begin position="9"/>
        <end position="66"/>
    </location>
</feature>
<dbReference type="EMBL" id="CP046914">
    <property type="protein sequence ID" value="QGZ63027.1"/>
    <property type="molecule type" value="Genomic_DNA"/>
</dbReference>
<dbReference type="GO" id="GO:0006351">
    <property type="term" value="P:DNA-templated transcription"/>
    <property type="evidence" value="ECO:0007669"/>
    <property type="project" value="TreeGrafter"/>
</dbReference>
<dbReference type="RefSeq" id="WP_158952021.1">
    <property type="nucleotide sequence ID" value="NZ_CP046914.1"/>
</dbReference>
<dbReference type="NCBIfam" id="NF008352">
    <property type="entry name" value="PRK11139.1"/>
    <property type="match status" value="1"/>
</dbReference>
<dbReference type="Gene3D" id="3.40.190.10">
    <property type="entry name" value="Periplasmic binding protein-like II"/>
    <property type="match status" value="2"/>
</dbReference>
<comment type="similarity">
    <text evidence="1">Belongs to the LysR transcriptional regulatory family.</text>
</comment>
<dbReference type="KEGG" id="pacs:FAZ98_14430"/>
<dbReference type="SUPFAM" id="SSF46785">
    <property type="entry name" value="Winged helix' DNA-binding domain"/>
    <property type="match status" value="1"/>
</dbReference>
<evidence type="ECO:0000259" key="5">
    <source>
        <dbReference type="PROSITE" id="PS50931"/>
    </source>
</evidence>
<sequence>MNDPHDTLPSLNALRAFEAASRHLSFRRAAEELRVTEGAVGQHVRGLEAALGLKLFERKPRRLTLTGNGQTYAASVRRAFDLLVEATQALRPESLKLTVSVTPTFAAKWLIPRLPDFTAAHPEIDLRIVATERNSHFQADGVDLAVRYGFPPFGPGLNTALLFDDILVAVASPRAVGNARGAPGTTRAIGRLLERHALLHDAHDQWPQFLAQLHHPKSATQGKHIRFNQTSLAIDAASEGQGIALSHYAFVARDIAAGRLMRVFTEELNTGAGFYLVSPRKSRHPEPVALLRAWLIDQARAEPQAAVN</sequence>
<dbReference type="InterPro" id="IPR000847">
    <property type="entry name" value="LysR_HTH_N"/>
</dbReference>
<dbReference type="SUPFAM" id="SSF53850">
    <property type="entry name" value="Periplasmic binding protein-like II"/>
    <property type="match status" value="1"/>
</dbReference>
<evidence type="ECO:0000256" key="4">
    <source>
        <dbReference type="ARBA" id="ARBA00023163"/>
    </source>
</evidence>
<proteinExistence type="inferred from homology"/>
<dbReference type="GO" id="GO:0043565">
    <property type="term" value="F:sequence-specific DNA binding"/>
    <property type="evidence" value="ECO:0007669"/>
    <property type="project" value="TreeGrafter"/>
</dbReference>
<dbReference type="InterPro" id="IPR036388">
    <property type="entry name" value="WH-like_DNA-bd_sf"/>
</dbReference>
<organism evidence="6 7">
    <name type="scientific">Paraburkholderia acidisoli</name>
    <dbReference type="NCBI Taxonomy" id="2571748"/>
    <lineage>
        <taxon>Bacteria</taxon>
        <taxon>Pseudomonadati</taxon>
        <taxon>Pseudomonadota</taxon>
        <taxon>Betaproteobacteria</taxon>
        <taxon>Burkholderiales</taxon>
        <taxon>Burkholderiaceae</taxon>
        <taxon>Paraburkholderia</taxon>
    </lineage>
</organism>
<evidence type="ECO:0000256" key="1">
    <source>
        <dbReference type="ARBA" id="ARBA00009437"/>
    </source>
</evidence>
<dbReference type="OrthoDB" id="8683153at2"/>
<evidence type="ECO:0000313" key="6">
    <source>
        <dbReference type="EMBL" id="QGZ63027.1"/>
    </source>
</evidence>
<dbReference type="FunFam" id="1.10.10.10:FF:000038">
    <property type="entry name" value="Glycine cleavage system transcriptional activator"/>
    <property type="match status" value="1"/>
</dbReference>
<dbReference type="Pfam" id="PF00126">
    <property type="entry name" value="HTH_1"/>
    <property type="match status" value="1"/>
</dbReference>
<accession>A0A7Z2GJM0</accession>
<dbReference type="Gene3D" id="1.10.10.10">
    <property type="entry name" value="Winged helix-like DNA-binding domain superfamily/Winged helix DNA-binding domain"/>
    <property type="match status" value="1"/>
</dbReference>
<dbReference type="PANTHER" id="PTHR30537">
    <property type="entry name" value="HTH-TYPE TRANSCRIPTIONAL REGULATOR"/>
    <property type="match status" value="1"/>
</dbReference>
<dbReference type="PRINTS" id="PR00039">
    <property type="entry name" value="HTHLYSR"/>
</dbReference>
<name>A0A7Z2GJM0_9BURK</name>
<evidence type="ECO:0000313" key="7">
    <source>
        <dbReference type="Proteomes" id="UP000433577"/>
    </source>
</evidence>
<dbReference type="PROSITE" id="PS50931">
    <property type="entry name" value="HTH_LYSR"/>
    <property type="match status" value="1"/>
</dbReference>
<dbReference type="GO" id="GO:0003700">
    <property type="term" value="F:DNA-binding transcription factor activity"/>
    <property type="evidence" value="ECO:0007669"/>
    <property type="project" value="InterPro"/>
</dbReference>
<dbReference type="Proteomes" id="UP000433577">
    <property type="component" value="Chromosome 2"/>
</dbReference>
<dbReference type="CDD" id="cd08432">
    <property type="entry name" value="PBP2_GcdR_TrpI_HvrB_AmpR_like"/>
    <property type="match status" value="1"/>
</dbReference>
<dbReference type="Pfam" id="PF03466">
    <property type="entry name" value="LysR_substrate"/>
    <property type="match status" value="1"/>
</dbReference>
<dbReference type="AlphaFoldDB" id="A0A7Z2GJM0"/>
<dbReference type="PANTHER" id="PTHR30537:SF26">
    <property type="entry name" value="GLYCINE CLEAVAGE SYSTEM TRANSCRIPTIONAL ACTIVATOR"/>
    <property type="match status" value="1"/>
</dbReference>
<evidence type="ECO:0000256" key="2">
    <source>
        <dbReference type="ARBA" id="ARBA00023015"/>
    </source>
</evidence>
<keyword evidence="2" id="KW-0805">Transcription regulation</keyword>
<keyword evidence="3" id="KW-0238">DNA-binding</keyword>
<dbReference type="InterPro" id="IPR005119">
    <property type="entry name" value="LysR_subst-bd"/>
</dbReference>
<dbReference type="InterPro" id="IPR036390">
    <property type="entry name" value="WH_DNA-bd_sf"/>
</dbReference>
<dbReference type="InterPro" id="IPR058163">
    <property type="entry name" value="LysR-type_TF_proteobact-type"/>
</dbReference>
<protein>
    <submittedName>
        <fullName evidence="6">Transcriptional regulator GcvA</fullName>
    </submittedName>
</protein>